<keyword evidence="7" id="KW-1185">Reference proteome</keyword>
<comment type="similarity">
    <text evidence="1">Belongs to the universal ribosomal protein uS15 family.</text>
</comment>
<dbReference type="GO" id="GO:1990904">
    <property type="term" value="C:ribonucleoprotein complex"/>
    <property type="evidence" value="ECO:0007669"/>
    <property type="project" value="UniProtKB-KW"/>
</dbReference>
<feature type="coiled-coil region" evidence="4">
    <location>
        <begin position="118"/>
        <end position="173"/>
    </location>
</feature>
<dbReference type="InterPro" id="IPR009068">
    <property type="entry name" value="uS15_NS1_RNA-bd_sf"/>
</dbReference>
<feature type="region of interest" description="Disordered" evidence="5">
    <location>
        <begin position="29"/>
        <end position="50"/>
    </location>
</feature>
<dbReference type="SMART" id="SM01387">
    <property type="entry name" value="Ribosomal_S15"/>
    <property type="match status" value="1"/>
</dbReference>
<evidence type="ECO:0000256" key="3">
    <source>
        <dbReference type="ARBA" id="ARBA00023274"/>
    </source>
</evidence>
<evidence type="ECO:0000313" key="6">
    <source>
        <dbReference type="EMBL" id="KAF1983268.1"/>
    </source>
</evidence>
<keyword evidence="4" id="KW-0175">Coiled coil</keyword>
<dbReference type="InterPro" id="IPR005290">
    <property type="entry name" value="Ribosomal_uS15_bac-type"/>
</dbReference>
<dbReference type="SUPFAM" id="SSF47060">
    <property type="entry name" value="S15/NS1 RNA-binding domain"/>
    <property type="match status" value="1"/>
</dbReference>
<gene>
    <name evidence="6" type="ORF">K402DRAFT_361319</name>
</gene>
<dbReference type="GO" id="GO:0003735">
    <property type="term" value="F:structural constituent of ribosome"/>
    <property type="evidence" value="ECO:0007669"/>
    <property type="project" value="InterPro"/>
</dbReference>
<evidence type="ECO:0008006" key="8">
    <source>
        <dbReference type="Google" id="ProtNLM"/>
    </source>
</evidence>
<organism evidence="6 7">
    <name type="scientific">Aulographum hederae CBS 113979</name>
    <dbReference type="NCBI Taxonomy" id="1176131"/>
    <lineage>
        <taxon>Eukaryota</taxon>
        <taxon>Fungi</taxon>
        <taxon>Dikarya</taxon>
        <taxon>Ascomycota</taxon>
        <taxon>Pezizomycotina</taxon>
        <taxon>Dothideomycetes</taxon>
        <taxon>Pleosporomycetidae</taxon>
        <taxon>Aulographales</taxon>
        <taxon>Aulographaceae</taxon>
    </lineage>
</organism>
<dbReference type="CDD" id="cd00353">
    <property type="entry name" value="Ribosomal_S15p_S13e"/>
    <property type="match status" value="1"/>
</dbReference>
<evidence type="ECO:0000256" key="5">
    <source>
        <dbReference type="SAM" id="MobiDB-lite"/>
    </source>
</evidence>
<protein>
    <recommendedName>
        <fullName evidence="8">Ribosomal protein S15</fullName>
    </recommendedName>
</protein>
<evidence type="ECO:0000256" key="4">
    <source>
        <dbReference type="SAM" id="Coils"/>
    </source>
</evidence>
<dbReference type="Gene3D" id="1.10.287.10">
    <property type="entry name" value="S15/NS1, RNA-binding"/>
    <property type="match status" value="1"/>
</dbReference>
<sequence length="321" mass="36078">MPPRIPQVVRLQSSNAVLPSKTIISLPFRPLSTTSTHQAKAKPTERKHRDPYAEAQSAAKKAANLSRRAVVQKQRAATLGDPVRGVETDFVRSFDSGSMKGENKRKSLAHFLTESEVRKSAKRSLKELRSLKERTEKVKARPMGGLPSMERNASKDEANIQEIEAEMAENEITTAMHEKARTVLHRLTFLHNSSAKTVRHANIQRCIEKYGRHNTDQMLLENPGIITQKPTIHDSRRAGPDTGSSEVQIAILTAKIRAVANMLENGGKKDLINKRNLRLLVHRRQKLLAYLRRKEKGGPRWQNCIQTLGLTDGTWKGEISL</sequence>
<dbReference type="GO" id="GO:0006412">
    <property type="term" value="P:translation"/>
    <property type="evidence" value="ECO:0007669"/>
    <property type="project" value="InterPro"/>
</dbReference>
<keyword evidence="2" id="KW-0689">Ribosomal protein</keyword>
<reference evidence="6" key="1">
    <citation type="journal article" date="2020" name="Stud. Mycol.">
        <title>101 Dothideomycetes genomes: a test case for predicting lifestyles and emergence of pathogens.</title>
        <authorList>
            <person name="Haridas S."/>
            <person name="Albert R."/>
            <person name="Binder M."/>
            <person name="Bloem J."/>
            <person name="Labutti K."/>
            <person name="Salamov A."/>
            <person name="Andreopoulos B."/>
            <person name="Baker S."/>
            <person name="Barry K."/>
            <person name="Bills G."/>
            <person name="Bluhm B."/>
            <person name="Cannon C."/>
            <person name="Castanera R."/>
            <person name="Culley D."/>
            <person name="Daum C."/>
            <person name="Ezra D."/>
            <person name="Gonzalez J."/>
            <person name="Henrissat B."/>
            <person name="Kuo A."/>
            <person name="Liang C."/>
            <person name="Lipzen A."/>
            <person name="Lutzoni F."/>
            <person name="Magnuson J."/>
            <person name="Mondo S."/>
            <person name="Nolan M."/>
            <person name="Ohm R."/>
            <person name="Pangilinan J."/>
            <person name="Park H.-J."/>
            <person name="Ramirez L."/>
            <person name="Alfaro M."/>
            <person name="Sun H."/>
            <person name="Tritt A."/>
            <person name="Yoshinaga Y."/>
            <person name="Zwiers L.-H."/>
            <person name="Turgeon B."/>
            <person name="Goodwin S."/>
            <person name="Spatafora J."/>
            <person name="Crous P."/>
            <person name="Grigoriev I."/>
        </authorList>
    </citation>
    <scope>NUCLEOTIDE SEQUENCE</scope>
    <source>
        <strain evidence="6">CBS 113979</strain>
    </source>
</reference>
<dbReference type="GO" id="GO:0005840">
    <property type="term" value="C:ribosome"/>
    <property type="evidence" value="ECO:0007669"/>
    <property type="project" value="UniProtKB-KW"/>
</dbReference>
<proteinExistence type="inferred from homology"/>
<dbReference type="Pfam" id="PF00312">
    <property type="entry name" value="Ribosomal_S15"/>
    <property type="match status" value="1"/>
</dbReference>
<dbReference type="Proteomes" id="UP000800041">
    <property type="component" value="Unassembled WGS sequence"/>
</dbReference>
<dbReference type="PANTHER" id="PTHR23321:SF26">
    <property type="entry name" value="SMALL RIBOSOMAL SUBUNIT PROTEIN US15M"/>
    <property type="match status" value="1"/>
</dbReference>
<dbReference type="OrthoDB" id="441444at2759"/>
<name>A0A6G1GR97_9PEZI</name>
<dbReference type="PANTHER" id="PTHR23321">
    <property type="entry name" value="RIBOSOMAL PROTEIN S15, BACTERIAL AND ORGANELLAR"/>
    <property type="match status" value="1"/>
</dbReference>
<dbReference type="GO" id="GO:0005737">
    <property type="term" value="C:cytoplasm"/>
    <property type="evidence" value="ECO:0007669"/>
    <property type="project" value="UniProtKB-ARBA"/>
</dbReference>
<dbReference type="InterPro" id="IPR000589">
    <property type="entry name" value="Ribosomal_uS15"/>
</dbReference>
<evidence type="ECO:0000256" key="2">
    <source>
        <dbReference type="ARBA" id="ARBA00022980"/>
    </source>
</evidence>
<evidence type="ECO:0000313" key="7">
    <source>
        <dbReference type="Proteomes" id="UP000800041"/>
    </source>
</evidence>
<keyword evidence="3" id="KW-0687">Ribonucleoprotein</keyword>
<dbReference type="EMBL" id="ML977176">
    <property type="protein sequence ID" value="KAF1983268.1"/>
    <property type="molecule type" value="Genomic_DNA"/>
</dbReference>
<evidence type="ECO:0000256" key="1">
    <source>
        <dbReference type="ARBA" id="ARBA00008434"/>
    </source>
</evidence>
<accession>A0A6G1GR97</accession>
<dbReference type="AlphaFoldDB" id="A0A6G1GR97"/>